<evidence type="ECO:0000313" key="4">
    <source>
        <dbReference type="Proteomes" id="UP001610335"/>
    </source>
</evidence>
<dbReference type="EMBL" id="JBFXLS010000016">
    <property type="protein sequence ID" value="KAL2829527.1"/>
    <property type="molecule type" value="Genomic_DNA"/>
</dbReference>
<evidence type="ECO:0000259" key="2">
    <source>
        <dbReference type="Pfam" id="PF23584"/>
    </source>
</evidence>
<protein>
    <recommendedName>
        <fullName evidence="2">DUF7136 domain-containing protein</fullName>
    </recommendedName>
</protein>
<proteinExistence type="predicted"/>
<dbReference type="Proteomes" id="UP001610335">
    <property type="component" value="Unassembled WGS sequence"/>
</dbReference>
<keyword evidence="1" id="KW-0732">Signal</keyword>
<evidence type="ECO:0000256" key="1">
    <source>
        <dbReference type="SAM" id="SignalP"/>
    </source>
</evidence>
<feature type="domain" description="DUF7136" evidence="2">
    <location>
        <begin position="20"/>
        <end position="244"/>
    </location>
</feature>
<feature type="signal peptide" evidence="1">
    <location>
        <begin position="1"/>
        <end position="20"/>
    </location>
</feature>
<gene>
    <name evidence="3" type="ORF">BDW59DRAFT_178476</name>
</gene>
<organism evidence="3 4">
    <name type="scientific">Aspergillus cavernicola</name>
    <dbReference type="NCBI Taxonomy" id="176166"/>
    <lineage>
        <taxon>Eukaryota</taxon>
        <taxon>Fungi</taxon>
        <taxon>Dikarya</taxon>
        <taxon>Ascomycota</taxon>
        <taxon>Pezizomycotina</taxon>
        <taxon>Eurotiomycetes</taxon>
        <taxon>Eurotiomycetidae</taxon>
        <taxon>Eurotiales</taxon>
        <taxon>Aspergillaceae</taxon>
        <taxon>Aspergillus</taxon>
        <taxon>Aspergillus subgen. Nidulantes</taxon>
    </lineage>
</organism>
<evidence type="ECO:0000313" key="3">
    <source>
        <dbReference type="EMBL" id="KAL2829527.1"/>
    </source>
</evidence>
<dbReference type="Pfam" id="PF23584">
    <property type="entry name" value="DUF7136"/>
    <property type="match status" value="1"/>
</dbReference>
<sequence>MRFPQASLLLAASMGAIVHATNVVEVDLVFPRNETYAPTEWFPVVFAVQNVESAELLNFRIICHLYNQDDRNNSFTRIQDLRWANWSSADPYLAYQHFSDHFNTEGRWLLKWELRWQSCDVEALTNGQGLGGMFEHYYAWGTSFAISNSAPRAFDLVAATANSTCPKDQNAIAINVTDTTMQAPSSVNWSDRDTCAVTTNSTTPAPTPDPCRVAISADAAASMSAALRERSCDPLRTVNPPDDCPADDESVAQPLAVLGASWLLAASGALGFILMQVWRFI</sequence>
<feature type="chain" id="PRO_5046106862" description="DUF7136 domain-containing protein" evidence="1">
    <location>
        <begin position="21"/>
        <end position="281"/>
    </location>
</feature>
<name>A0ABR4IRN3_9EURO</name>
<dbReference type="InterPro" id="IPR055560">
    <property type="entry name" value="DUF7136"/>
</dbReference>
<keyword evidence="4" id="KW-1185">Reference proteome</keyword>
<accession>A0ABR4IRN3</accession>
<comment type="caution">
    <text evidence="3">The sequence shown here is derived from an EMBL/GenBank/DDBJ whole genome shotgun (WGS) entry which is preliminary data.</text>
</comment>
<reference evidence="3 4" key="1">
    <citation type="submission" date="2024-07" db="EMBL/GenBank/DDBJ databases">
        <title>Section-level genome sequencing and comparative genomics of Aspergillus sections Usti and Cavernicolus.</title>
        <authorList>
            <consortium name="Lawrence Berkeley National Laboratory"/>
            <person name="Nybo J.L."/>
            <person name="Vesth T.C."/>
            <person name="Theobald S."/>
            <person name="Frisvad J.C."/>
            <person name="Larsen T.O."/>
            <person name="Kjaerboelling I."/>
            <person name="Rothschild-Mancinelli K."/>
            <person name="Lyhne E.K."/>
            <person name="Kogle M.E."/>
            <person name="Barry K."/>
            <person name="Clum A."/>
            <person name="Na H."/>
            <person name="Ledsgaard L."/>
            <person name="Lin J."/>
            <person name="Lipzen A."/>
            <person name="Kuo A."/>
            <person name="Riley R."/>
            <person name="Mondo S."/>
            <person name="LaButti K."/>
            <person name="Haridas S."/>
            <person name="Pangalinan J."/>
            <person name="Salamov A.A."/>
            <person name="Simmons B.A."/>
            <person name="Magnuson J.K."/>
            <person name="Chen J."/>
            <person name="Drula E."/>
            <person name="Henrissat B."/>
            <person name="Wiebenga A."/>
            <person name="Lubbers R.J."/>
            <person name="Gomes A.C."/>
            <person name="Makela M.R."/>
            <person name="Stajich J."/>
            <person name="Grigoriev I.V."/>
            <person name="Mortensen U.H."/>
            <person name="De vries R.P."/>
            <person name="Baker S.E."/>
            <person name="Andersen M.R."/>
        </authorList>
    </citation>
    <scope>NUCLEOTIDE SEQUENCE [LARGE SCALE GENOMIC DNA]</scope>
    <source>
        <strain evidence="3 4">CBS 600.67</strain>
    </source>
</reference>